<protein>
    <recommendedName>
        <fullName evidence="2">Rhodanese domain-containing protein</fullName>
    </recommendedName>
</protein>
<dbReference type="eggNOG" id="COG0607">
    <property type="taxonomic scope" value="Bacteria"/>
</dbReference>
<dbReference type="PROSITE" id="PS50206">
    <property type="entry name" value="RHODANESE_3"/>
    <property type="match status" value="1"/>
</dbReference>
<accession>A0A0A2LYV0</accession>
<keyword evidence="1" id="KW-0732">Signal</keyword>
<evidence type="ECO:0000256" key="1">
    <source>
        <dbReference type="SAM" id="SignalP"/>
    </source>
</evidence>
<proteinExistence type="predicted"/>
<dbReference type="EMBL" id="JRLV01000001">
    <property type="protein sequence ID" value="KGO84531.1"/>
    <property type="molecule type" value="Genomic_DNA"/>
</dbReference>
<feature type="chain" id="PRO_5001991434" description="Rhodanese domain-containing protein" evidence="1">
    <location>
        <begin position="22"/>
        <end position="128"/>
    </location>
</feature>
<dbReference type="AlphaFoldDB" id="A0A0A2LYV0"/>
<name>A0A0A2LYV0_9FLAO</name>
<evidence type="ECO:0000313" key="3">
    <source>
        <dbReference type="EMBL" id="KGO84531.1"/>
    </source>
</evidence>
<dbReference type="SUPFAM" id="SSF52821">
    <property type="entry name" value="Rhodanese/Cell cycle control phosphatase"/>
    <property type="match status" value="1"/>
</dbReference>
<dbReference type="RefSeq" id="WP_035130577.1">
    <property type="nucleotide sequence ID" value="NZ_JRLV01000001.1"/>
</dbReference>
<comment type="caution">
    <text evidence="3">The sequence shown here is derived from an EMBL/GenBank/DDBJ whole genome shotgun (WGS) entry which is preliminary data.</text>
</comment>
<dbReference type="Pfam" id="PF00581">
    <property type="entry name" value="Rhodanese"/>
    <property type="match status" value="1"/>
</dbReference>
<dbReference type="STRING" id="1406840.Q763_01960"/>
<evidence type="ECO:0000259" key="2">
    <source>
        <dbReference type="PROSITE" id="PS50206"/>
    </source>
</evidence>
<dbReference type="PROSITE" id="PS51257">
    <property type="entry name" value="PROKAR_LIPOPROTEIN"/>
    <property type="match status" value="1"/>
</dbReference>
<dbReference type="InterPro" id="IPR001763">
    <property type="entry name" value="Rhodanese-like_dom"/>
</dbReference>
<dbReference type="PANTHER" id="PTHR43031:SF1">
    <property type="entry name" value="PYRIDINE NUCLEOTIDE-DISULPHIDE OXIDOREDUCTASE"/>
    <property type="match status" value="1"/>
</dbReference>
<feature type="domain" description="Rhodanese" evidence="2">
    <location>
        <begin position="38"/>
        <end position="128"/>
    </location>
</feature>
<dbReference type="SMART" id="SM00450">
    <property type="entry name" value="RHOD"/>
    <property type="match status" value="1"/>
</dbReference>
<dbReference type="InterPro" id="IPR036873">
    <property type="entry name" value="Rhodanese-like_dom_sf"/>
</dbReference>
<dbReference type="Gene3D" id="3.40.250.10">
    <property type="entry name" value="Rhodanese-like domain"/>
    <property type="match status" value="1"/>
</dbReference>
<feature type="signal peptide" evidence="1">
    <location>
        <begin position="1"/>
        <end position="21"/>
    </location>
</feature>
<dbReference type="CDD" id="cd00158">
    <property type="entry name" value="RHOD"/>
    <property type="match status" value="1"/>
</dbReference>
<dbReference type="InterPro" id="IPR050229">
    <property type="entry name" value="GlpE_sulfurtransferase"/>
</dbReference>
<organism evidence="3 4">
    <name type="scientific">Flavobacterium beibuense F44-8</name>
    <dbReference type="NCBI Taxonomy" id="1406840"/>
    <lineage>
        <taxon>Bacteria</taxon>
        <taxon>Pseudomonadati</taxon>
        <taxon>Bacteroidota</taxon>
        <taxon>Flavobacteriia</taxon>
        <taxon>Flavobacteriales</taxon>
        <taxon>Flavobacteriaceae</taxon>
        <taxon>Flavobacterium</taxon>
    </lineage>
</organism>
<keyword evidence="4" id="KW-1185">Reference proteome</keyword>
<evidence type="ECO:0000313" key="4">
    <source>
        <dbReference type="Proteomes" id="UP000030129"/>
    </source>
</evidence>
<reference evidence="3 4" key="1">
    <citation type="submission" date="2013-09" db="EMBL/GenBank/DDBJ databases">
        <authorList>
            <person name="Zeng Z."/>
            <person name="Chen C."/>
        </authorList>
    </citation>
    <scope>NUCLEOTIDE SEQUENCE [LARGE SCALE GENOMIC DNA]</scope>
    <source>
        <strain evidence="3 4">F44-8</strain>
    </source>
</reference>
<sequence>MKKLFYITALLITLVSCQAQKKDGTELVSPTEFAHKVEAEKGQLIDVRTPGEYKSGYIDGAVNIHLYDKDFEQRIDKLDKEGTVYVYCKAGGRSAEAVEIMHEKGFKHIVELDGGMDAWNEAGEPVKK</sequence>
<dbReference type="PANTHER" id="PTHR43031">
    <property type="entry name" value="FAD-DEPENDENT OXIDOREDUCTASE"/>
    <property type="match status" value="1"/>
</dbReference>
<dbReference type="Proteomes" id="UP000030129">
    <property type="component" value="Unassembled WGS sequence"/>
</dbReference>
<gene>
    <name evidence="3" type="ORF">Q763_01960</name>
</gene>